<evidence type="ECO:0000313" key="1">
    <source>
        <dbReference type="EMBL" id="AKN10827.1"/>
    </source>
</evidence>
<gene>
    <name evidence="1" type="primary">vpu</name>
</gene>
<name>A0A0H3YCY4_HV1</name>
<reference evidence="1" key="1">
    <citation type="journal article" date="2015" name="J. Clin. Microbiol.">
        <title>Long-Range HIV Genotyping Using Viral RNA and Proviral DNA for Analysis of HIV Drug Resistance and HIV Clustering.</title>
        <authorList>
            <person name="Novitsky V."/>
            <person name="Zahralban-Steele M."/>
            <person name="McLane M.F."/>
            <person name="Moyo S."/>
            <person name="van Widenfelt E."/>
            <person name="Gaseitsiwe S."/>
            <person name="Makhema J."/>
            <person name="Essex M."/>
        </authorList>
    </citation>
    <scope>NUCLEOTIDE SEQUENCE</scope>
    <source>
        <strain evidence="1">Bcpp_00222_amp2</strain>
    </source>
</reference>
<proteinExistence type="predicted"/>
<accession>A0A0H3YCY4</accession>
<organism evidence="1">
    <name type="scientific">Human immunodeficiency virus type 1</name>
    <name type="common">HIV-1</name>
    <dbReference type="NCBI Taxonomy" id="11676"/>
    <lineage>
        <taxon>Viruses</taxon>
        <taxon>Riboviria</taxon>
        <taxon>Pararnavirae</taxon>
        <taxon>Artverviricota</taxon>
        <taxon>Revtraviricetes</taxon>
        <taxon>Ortervirales</taxon>
        <taxon>Retroviridae</taxon>
        <taxon>Orthoretrovirinae</taxon>
        <taxon>Lentivirus</taxon>
        <taxon>Lentivirus humimdef1</taxon>
    </lineage>
</organism>
<protein>
    <submittedName>
        <fullName evidence="1">Truncated vpu protein</fullName>
    </submittedName>
</protein>
<organismHost>
    <name type="scientific">Homo sapiens</name>
    <name type="common">Human</name>
    <dbReference type="NCBI Taxonomy" id="9606"/>
</organismHost>
<dbReference type="EMBL" id="KR861285">
    <property type="protein sequence ID" value="AKN10827.1"/>
    <property type="molecule type" value="Genomic_DNA"/>
</dbReference>
<sequence length="27" mass="2912">MVSLINKVDYKIEVAALLVALIIAIVV</sequence>